<dbReference type="SUPFAM" id="SSF81653">
    <property type="entry name" value="Calcium ATPase, transduction domain A"/>
    <property type="match status" value="1"/>
</dbReference>
<dbReference type="AlphaFoldDB" id="A0AB39U5H4"/>
<keyword evidence="5 8" id="KW-1133">Transmembrane helix</keyword>
<dbReference type="InterPro" id="IPR036412">
    <property type="entry name" value="HAD-like_sf"/>
</dbReference>
<dbReference type="Gene3D" id="2.70.150.10">
    <property type="entry name" value="Calcium-transporting ATPase, cytoplasmic transduction domain A"/>
    <property type="match status" value="1"/>
</dbReference>
<dbReference type="RefSeq" id="WP_369343892.1">
    <property type="nucleotide sequence ID" value="NZ_CP129674.1"/>
</dbReference>
<keyword evidence="2 8" id="KW-0812">Transmembrane</keyword>
<dbReference type="Pfam" id="PF08282">
    <property type="entry name" value="Hydrolase_3"/>
    <property type="match status" value="1"/>
</dbReference>
<accession>A0AB39U5H4</accession>
<reference evidence="10" key="1">
    <citation type="submission" date="2023-07" db="EMBL/GenBank/DDBJ databases">
        <title>Bifidobacterium aquikefiriaerophilum sp. nov. and Bifidobacterium eccum sp. nov., isolated from water kefir.</title>
        <authorList>
            <person name="Breselge S."/>
            <person name="Bellassi P."/>
            <person name="Barcenilla C."/>
            <person name="Alvarez-Ordonez A."/>
            <person name="Morelli L."/>
            <person name="Cotter P.D."/>
        </authorList>
    </citation>
    <scope>NUCLEOTIDE SEQUENCE</scope>
    <source>
        <strain evidence="10">WK041_4_12</strain>
    </source>
</reference>
<evidence type="ECO:0000256" key="3">
    <source>
        <dbReference type="ARBA" id="ARBA00022723"/>
    </source>
</evidence>
<dbReference type="GO" id="GO:0005524">
    <property type="term" value="F:ATP binding"/>
    <property type="evidence" value="ECO:0007669"/>
    <property type="project" value="InterPro"/>
</dbReference>
<sequence>MGFDIFMLGITIVVAGALTWLILWFFFPKGRISSNLTSEPSDENSRDDIAVTQRLFIIAAILTLPVFLIIMLPLISDILVPQWLRSPWIQAILITPVMFYCGRTIHQNGWRGIVSRAPNINSIVSLGAWAAYLYSLAVCFAPDVLPVGSQDPYFESVGIIITLVLLGKLLGDKVRAGSGEAVSALQRLYPQHCHKVSADVAAALTAGNHTKGNSANGSSSLDDIHVEDAESATLKSGDMVLVSTGERIPADGLVIEGTARIDDSSITGNSQSVRVEHGGKVCATSLIVQGSVLVQVTAVASDSVLGHIITLVSKARSTAAPLQTLARKLSRIIVTAVIILAIWTFAIWIVVGPQPRLSHALVTGISVLIVACPCALALATPLSAFVAMNLGATQGILMSSGLSLSKARNITRIFFESDMLAAHDTRNPKESSAALHKAGISIGMFTHDTSAETMRQASEFGVDEIIPLDQPNSASMQSDTQADTQADGEHESPSSLHGRNADMAQWIRHFVNQSSGDGLVAMVGDSENDTLAFEEADIAFALGTASRQAMQSADITILSGDMQGVLHAISLSRQTMGNMRENLVWALIYNVVGIPFAMGILYPFTGWLLTPAIAGLAMTCSLVCVIINAHRLSKTDIRHTWEYVESDIVHRTPHIVTRA</sequence>
<evidence type="ECO:0000256" key="1">
    <source>
        <dbReference type="ARBA" id="ARBA00004651"/>
    </source>
</evidence>
<dbReference type="InterPro" id="IPR023298">
    <property type="entry name" value="ATPase_P-typ_TM_dom_sf"/>
</dbReference>
<dbReference type="PANTHER" id="PTHR43520:SF8">
    <property type="entry name" value="P-TYPE CU(+) TRANSPORTER"/>
    <property type="match status" value="1"/>
</dbReference>
<dbReference type="NCBIfam" id="TIGR01494">
    <property type="entry name" value="ATPase_P-type"/>
    <property type="match status" value="1"/>
</dbReference>
<dbReference type="PANTHER" id="PTHR43520">
    <property type="entry name" value="ATP7, ISOFORM B"/>
    <property type="match status" value="1"/>
</dbReference>
<feature type="transmembrane region" description="Helical" evidence="8">
    <location>
        <begin position="87"/>
        <end position="105"/>
    </location>
</feature>
<dbReference type="GO" id="GO:0043682">
    <property type="term" value="F:P-type divalent copper transporter activity"/>
    <property type="evidence" value="ECO:0007669"/>
    <property type="project" value="TreeGrafter"/>
</dbReference>
<dbReference type="InterPro" id="IPR023214">
    <property type="entry name" value="HAD_sf"/>
</dbReference>
<gene>
    <name evidence="10" type="ORF">QN215_08540</name>
</gene>
<protein>
    <submittedName>
        <fullName evidence="10">HAD-IC family P-type ATPase</fullName>
    </submittedName>
</protein>
<feature type="region of interest" description="Disordered" evidence="7">
    <location>
        <begin position="469"/>
        <end position="497"/>
    </location>
</feature>
<feature type="transmembrane region" description="Helical" evidence="8">
    <location>
        <begin position="55"/>
        <end position="75"/>
    </location>
</feature>
<organism evidence="10">
    <name type="scientific">Bifidobacterium aquikefiricola</name>
    <dbReference type="NCBI Taxonomy" id="3059038"/>
    <lineage>
        <taxon>Bacteria</taxon>
        <taxon>Bacillati</taxon>
        <taxon>Actinomycetota</taxon>
        <taxon>Actinomycetes</taxon>
        <taxon>Bifidobacteriales</taxon>
        <taxon>Bifidobacteriaceae</taxon>
        <taxon>Bifidobacterium</taxon>
    </lineage>
</organism>
<feature type="transmembrane region" description="Helical" evidence="8">
    <location>
        <begin position="126"/>
        <end position="147"/>
    </location>
</feature>
<proteinExistence type="predicted"/>
<dbReference type="EMBL" id="CP129674">
    <property type="protein sequence ID" value="XDS44301.1"/>
    <property type="molecule type" value="Genomic_DNA"/>
</dbReference>
<dbReference type="GO" id="GO:0005886">
    <property type="term" value="C:plasma membrane"/>
    <property type="evidence" value="ECO:0007669"/>
    <property type="project" value="UniProtKB-SubCell"/>
</dbReference>
<feature type="transmembrane region" description="Helical" evidence="8">
    <location>
        <begin position="6"/>
        <end position="27"/>
    </location>
</feature>
<feature type="transmembrane region" description="Helical" evidence="8">
    <location>
        <begin position="583"/>
        <end position="602"/>
    </location>
</feature>
<comment type="subcellular location">
    <subcellularLocation>
        <location evidence="1">Cell membrane</location>
        <topology evidence="1">Multi-pass membrane protein</topology>
    </subcellularLocation>
</comment>
<dbReference type="KEGG" id="baqk:QN215_08540"/>
<feature type="domain" description="P-type ATPase A" evidence="9">
    <location>
        <begin position="222"/>
        <end position="312"/>
    </location>
</feature>
<keyword evidence="6 8" id="KW-0472">Membrane</keyword>
<evidence type="ECO:0000256" key="8">
    <source>
        <dbReference type="SAM" id="Phobius"/>
    </source>
</evidence>
<evidence type="ECO:0000256" key="5">
    <source>
        <dbReference type="ARBA" id="ARBA00022989"/>
    </source>
</evidence>
<dbReference type="InterPro" id="IPR059000">
    <property type="entry name" value="ATPase_P-type_domA"/>
</dbReference>
<feature type="compositionally biased region" description="Polar residues" evidence="7">
    <location>
        <begin position="470"/>
        <end position="484"/>
    </location>
</feature>
<dbReference type="SUPFAM" id="SSF56784">
    <property type="entry name" value="HAD-like"/>
    <property type="match status" value="1"/>
</dbReference>
<dbReference type="InterPro" id="IPR001757">
    <property type="entry name" value="P_typ_ATPase"/>
</dbReference>
<evidence type="ECO:0000256" key="2">
    <source>
        <dbReference type="ARBA" id="ARBA00022692"/>
    </source>
</evidence>
<feature type="transmembrane region" description="Helical" evidence="8">
    <location>
        <begin position="608"/>
        <end position="629"/>
    </location>
</feature>
<evidence type="ECO:0000256" key="6">
    <source>
        <dbReference type="ARBA" id="ARBA00023136"/>
    </source>
</evidence>
<keyword evidence="3" id="KW-0479">Metal-binding</keyword>
<feature type="transmembrane region" description="Helical" evidence="8">
    <location>
        <begin position="332"/>
        <end position="351"/>
    </location>
</feature>
<dbReference type="Pfam" id="PF00122">
    <property type="entry name" value="E1-E2_ATPase"/>
    <property type="match status" value="1"/>
</dbReference>
<evidence type="ECO:0000256" key="7">
    <source>
        <dbReference type="SAM" id="MobiDB-lite"/>
    </source>
</evidence>
<keyword evidence="4" id="KW-1278">Translocase</keyword>
<dbReference type="GO" id="GO:0055070">
    <property type="term" value="P:copper ion homeostasis"/>
    <property type="evidence" value="ECO:0007669"/>
    <property type="project" value="TreeGrafter"/>
</dbReference>
<evidence type="ECO:0000256" key="4">
    <source>
        <dbReference type="ARBA" id="ARBA00022967"/>
    </source>
</evidence>
<dbReference type="InterPro" id="IPR008250">
    <property type="entry name" value="ATPase_P-typ_transduc_dom_A_sf"/>
</dbReference>
<feature type="transmembrane region" description="Helical" evidence="8">
    <location>
        <begin position="357"/>
        <end position="379"/>
    </location>
</feature>
<dbReference type="Gene3D" id="3.40.50.1000">
    <property type="entry name" value="HAD superfamily/HAD-like"/>
    <property type="match status" value="1"/>
</dbReference>
<dbReference type="GO" id="GO:0005507">
    <property type="term" value="F:copper ion binding"/>
    <property type="evidence" value="ECO:0007669"/>
    <property type="project" value="TreeGrafter"/>
</dbReference>
<name>A0AB39U5H4_9BIFI</name>
<dbReference type="SUPFAM" id="SSF81665">
    <property type="entry name" value="Calcium ATPase, transmembrane domain M"/>
    <property type="match status" value="1"/>
</dbReference>
<evidence type="ECO:0000259" key="9">
    <source>
        <dbReference type="Pfam" id="PF00122"/>
    </source>
</evidence>
<feature type="transmembrane region" description="Helical" evidence="8">
    <location>
        <begin position="153"/>
        <end position="171"/>
    </location>
</feature>
<evidence type="ECO:0000313" key="10">
    <source>
        <dbReference type="EMBL" id="XDS44301.1"/>
    </source>
</evidence>
<dbReference type="GO" id="GO:0016887">
    <property type="term" value="F:ATP hydrolysis activity"/>
    <property type="evidence" value="ECO:0007669"/>
    <property type="project" value="InterPro"/>
</dbReference>